<dbReference type="Proteomes" id="UP001056455">
    <property type="component" value="Chromosome"/>
</dbReference>
<sequence>MARVIIVGMGAMGSVYAALMQDAGHEVHGVCKWPDHVEAIQRDGLRVHGFSGDRTVRLASVSTTTDGLAVADLVIIATKALDAEAAAESARHLIGPTTVVQGIQNGLGSPERIAAVLGSERLAVGVVGGFGASCPEPGTVHHNGMEMIRFGSYAELPAEDLERGAQVWRSAGFTVRTFEDVDQMVWEKFIMNVTFSGATTLTGLTIGGVMKHEPAWQVARGCAQEAIAVARAKGITLDVGDPIEHIRSLGSKIPRARPSMLLDAMAQRPGEVDAINGAVVTEGRKHGVPTPVNDTVSNLIRARELTYPG</sequence>
<dbReference type="Gene3D" id="3.40.50.720">
    <property type="entry name" value="NAD(P)-binding Rossmann-like Domain"/>
    <property type="match status" value="1"/>
</dbReference>
<dbReference type="InterPro" id="IPR051402">
    <property type="entry name" value="KPR-Related"/>
</dbReference>
<feature type="signal peptide" evidence="5">
    <location>
        <begin position="1"/>
        <end position="17"/>
    </location>
</feature>
<feature type="chain" id="PRO_5047076006" description="2-dehydropantoate 2-reductase" evidence="5">
    <location>
        <begin position="18"/>
        <end position="309"/>
    </location>
</feature>
<dbReference type="EMBL" id="CP099489">
    <property type="protein sequence ID" value="USQ81890.1"/>
    <property type="molecule type" value="Genomic_DNA"/>
</dbReference>
<dbReference type="RefSeq" id="WP_252595426.1">
    <property type="nucleotide sequence ID" value="NZ_CP099489.1"/>
</dbReference>
<accession>A0ABY4Z027</accession>
<keyword evidence="2 4" id="KW-0521">NADP</keyword>
<dbReference type="Pfam" id="PF02558">
    <property type="entry name" value="ApbA"/>
    <property type="match status" value="1"/>
</dbReference>
<name>A0ABY4Z027_9MICO</name>
<dbReference type="NCBIfam" id="TIGR00745">
    <property type="entry name" value="apbA_panE"/>
    <property type="match status" value="1"/>
</dbReference>
<comment type="catalytic activity">
    <reaction evidence="4">
        <text>(R)-pantoate + NADP(+) = 2-dehydropantoate + NADPH + H(+)</text>
        <dbReference type="Rhea" id="RHEA:16233"/>
        <dbReference type="ChEBI" id="CHEBI:11561"/>
        <dbReference type="ChEBI" id="CHEBI:15378"/>
        <dbReference type="ChEBI" id="CHEBI:15980"/>
        <dbReference type="ChEBI" id="CHEBI:57783"/>
        <dbReference type="ChEBI" id="CHEBI:58349"/>
        <dbReference type="EC" id="1.1.1.169"/>
    </reaction>
</comment>
<reference evidence="8" key="1">
    <citation type="submission" date="2022-06" db="EMBL/GenBank/DDBJ databases">
        <title>Ornithinimicrobium HY1793.</title>
        <authorList>
            <person name="Huang Y."/>
        </authorList>
    </citation>
    <scope>NUCLEOTIDE SEQUENCE</scope>
    <source>
        <strain evidence="8">HY1793</strain>
    </source>
</reference>
<dbReference type="InterPro" id="IPR008927">
    <property type="entry name" value="6-PGluconate_DH-like_C_sf"/>
</dbReference>
<dbReference type="PANTHER" id="PTHR21708:SF26">
    <property type="entry name" value="2-DEHYDROPANTOATE 2-REDUCTASE"/>
    <property type="match status" value="1"/>
</dbReference>
<evidence type="ECO:0000259" key="6">
    <source>
        <dbReference type="Pfam" id="PF02558"/>
    </source>
</evidence>
<dbReference type="InterPro" id="IPR036291">
    <property type="entry name" value="NAD(P)-bd_dom_sf"/>
</dbReference>
<dbReference type="InterPro" id="IPR013332">
    <property type="entry name" value="KPR_N"/>
</dbReference>
<proteinExistence type="inferred from homology"/>
<evidence type="ECO:0000256" key="3">
    <source>
        <dbReference type="ARBA" id="ARBA00023002"/>
    </source>
</evidence>
<evidence type="ECO:0000256" key="5">
    <source>
        <dbReference type="SAM" id="SignalP"/>
    </source>
</evidence>
<organism evidence="8 9">
    <name type="scientific">Ornithinimicrobium faecis</name>
    <dbReference type="NCBI Taxonomy" id="2934158"/>
    <lineage>
        <taxon>Bacteria</taxon>
        <taxon>Bacillati</taxon>
        <taxon>Actinomycetota</taxon>
        <taxon>Actinomycetes</taxon>
        <taxon>Micrococcales</taxon>
        <taxon>Ornithinimicrobiaceae</taxon>
        <taxon>Ornithinimicrobium</taxon>
    </lineage>
</organism>
<dbReference type="PANTHER" id="PTHR21708">
    <property type="entry name" value="PROBABLE 2-DEHYDROPANTOATE 2-REDUCTASE"/>
    <property type="match status" value="1"/>
</dbReference>
<comment type="pathway">
    <text evidence="4">Cofactor biosynthesis; (R)-pantothenate biosynthesis; (R)-pantoate from 3-methyl-2-oxobutanoate: step 2/2.</text>
</comment>
<dbReference type="InterPro" id="IPR003710">
    <property type="entry name" value="ApbA"/>
</dbReference>
<dbReference type="SUPFAM" id="SSF51735">
    <property type="entry name" value="NAD(P)-binding Rossmann-fold domains"/>
    <property type="match status" value="1"/>
</dbReference>
<keyword evidence="9" id="KW-1185">Reference proteome</keyword>
<feature type="domain" description="Ketopantoate reductase N-terminal" evidence="6">
    <location>
        <begin position="4"/>
        <end position="154"/>
    </location>
</feature>
<dbReference type="EC" id="1.1.1.169" evidence="4"/>
<comment type="function">
    <text evidence="4">Catalyzes the NADPH-dependent reduction of ketopantoate into pantoic acid.</text>
</comment>
<keyword evidence="3 4" id="KW-0560">Oxidoreductase</keyword>
<dbReference type="InterPro" id="IPR013752">
    <property type="entry name" value="KPA_reductase"/>
</dbReference>
<comment type="similarity">
    <text evidence="1 4">Belongs to the ketopantoate reductase family.</text>
</comment>
<dbReference type="SUPFAM" id="SSF48179">
    <property type="entry name" value="6-phosphogluconate dehydrogenase C-terminal domain-like"/>
    <property type="match status" value="1"/>
</dbReference>
<evidence type="ECO:0000256" key="1">
    <source>
        <dbReference type="ARBA" id="ARBA00007870"/>
    </source>
</evidence>
<gene>
    <name evidence="8" type="ORF">NF556_09705</name>
</gene>
<dbReference type="InterPro" id="IPR013328">
    <property type="entry name" value="6PGD_dom2"/>
</dbReference>
<dbReference type="Pfam" id="PF08546">
    <property type="entry name" value="ApbA_C"/>
    <property type="match status" value="1"/>
</dbReference>
<feature type="domain" description="Ketopantoate reductase C-terminal" evidence="7">
    <location>
        <begin position="180"/>
        <end position="304"/>
    </location>
</feature>
<evidence type="ECO:0000313" key="8">
    <source>
        <dbReference type="EMBL" id="USQ81890.1"/>
    </source>
</evidence>
<protein>
    <recommendedName>
        <fullName evidence="4">2-dehydropantoate 2-reductase</fullName>
        <ecNumber evidence="4">1.1.1.169</ecNumber>
    </recommendedName>
    <alternativeName>
        <fullName evidence="4">Ketopantoate reductase</fullName>
    </alternativeName>
</protein>
<evidence type="ECO:0000259" key="7">
    <source>
        <dbReference type="Pfam" id="PF08546"/>
    </source>
</evidence>
<evidence type="ECO:0000313" key="9">
    <source>
        <dbReference type="Proteomes" id="UP001056455"/>
    </source>
</evidence>
<keyword evidence="5" id="KW-0732">Signal</keyword>
<evidence type="ECO:0000256" key="2">
    <source>
        <dbReference type="ARBA" id="ARBA00022857"/>
    </source>
</evidence>
<keyword evidence="4" id="KW-0566">Pantothenate biosynthesis</keyword>
<evidence type="ECO:0000256" key="4">
    <source>
        <dbReference type="RuleBase" id="RU362068"/>
    </source>
</evidence>
<dbReference type="Gene3D" id="1.10.1040.10">
    <property type="entry name" value="N-(1-d-carboxylethyl)-l-norvaline Dehydrogenase, domain 2"/>
    <property type="match status" value="1"/>
</dbReference>